<accession>A0A2T0RWR9</accession>
<proteinExistence type="predicted"/>
<comment type="caution">
    <text evidence="1">The sequence shown here is derived from an EMBL/GenBank/DDBJ whole genome shotgun (WGS) entry which is preliminary data.</text>
</comment>
<keyword evidence="2" id="KW-1185">Reference proteome</keyword>
<dbReference type="Proteomes" id="UP000238375">
    <property type="component" value="Unassembled WGS sequence"/>
</dbReference>
<organism evidence="1 2">
    <name type="scientific">Spirosoma oryzae</name>
    <dbReference type="NCBI Taxonomy" id="1469603"/>
    <lineage>
        <taxon>Bacteria</taxon>
        <taxon>Pseudomonadati</taxon>
        <taxon>Bacteroidota</taxon>
        <taxon>Cytophagia</taxon>
        <taxon>Cytophagales</taxon>
        <taxon>Cytophagaceae</taxon>
        <taxon>Spirosoma</taxon>
    </lineage>
</organism>
<dbReference type="AlphaFoldDB" id="A0A2T0RWR9"/>
<name>A0A2T0RWR9_9BACT</name>
<evidence type="ECO:0000313" key="2">
    <source>
        <dbReference type="Proteomes" id="UP000238375"/>
    </source>
</evidence>
<protein>
    <submittedName>
        <fullName evidence="1">Uncharacterized protein</fullName>
    </submittedName>
</protein>
<sequence>MPRNVEFSPEAFDELKEWLQVDSKMAKKILDLIET</sequence>
<gene>
    <name evidence="1" type="ORF">CLV58_13722</name>
</gene>
<reference evidence="1 2" key="1">
    <citation type="submission" date="2018-03" db="EMBL/GenBank/DDBJ databases">
        <title>Genomic Encyclopedia of Archaeal and Bacterial Type Strains, Phase II (KMG-II): from individual species to whole genera.</title>
        <authorList>
            <person name="Goeker M."/>
        </authorList>
    </citation>
    <scope>NUCLEOTIDE SEQUENCE [LARGE SCALE GENOMIC DNA]</scope>
    <source>
        <strain evidence="1 2">DSM 28354</strain>
    </source>
</reference>
<evidence type="ECO:0000313" key="1">
    <source>
        <dbReference type="EMBL" id="PRY25621.1"/>
    </source>
</evidence>
<dbReference type="EMBL" id="PVTE01000037">
    <property type="protein sequence ID" value="PRY25621.1"/>
    <property type="molecule type" value="Genomic_DNA"/>
</dbReference>